<gene>
    <name evidence="5" type="ORF">ABN253_12610</name>
</gene>
<organism evidence="5 6">
    <name type="scientific">Proteus genomosp. 6</name>
    <dbReference type="NCBI Taxonomy" id="1311820"/>
    <lineage>
        <taxon>Bacteria</taxon>
        <taxon>Pseudomonadati</taxon>
        <taxon>Pseudomonadota</taxon>
        <taxon>Gammaproteobacteria</taxon>
        <taxon>Enterobacterales</taxon>
        <taxon>Morganellaceae</taxon>
        <taxon>Proteus</taxon>
    </lineage>
</organism>
<feature type="region of interest" description="Disordered" evidence="3">
    <location>
        <begin position="1"/>
        <end position="153"/>
    </location>
</feature>
<dbReference type="Gene3D" id="3.30.1330.30">
    <property type="match status" value="1"/>
</dbReference>
<keyword evidence="6" id="KW-1185">Reference proteome</keyword>
<name>A0ABV1LBF4_9GAMM</name>
<dbReference type="InterPro" id="IPR016479">
    <property type="entry name" value="YfiF_prd"/>
</dbReference>
<dbReference type="InterPro" id="IPR001537">
    <property type="entry name" value="SpoU_MeTrfase"/>
</dbReference>
<dbReference type="SUPFAM" id="SSF55315">
    <property type="entry name" value="L30e-like"/>
    <property type="match status" value="1"/>
</dbReference>
<dbReference type="EMBL" id="JBEEWF010000007">
    <property type="protein sequence ID" value="MEQ5349019.1"/>
    <property type="molecule type" value="Genomic_DNA"/>
</dbReference>
<feature type="compositionally biased region" description="Basic and acidic residues" evidence="3">
    <location>
        <begin position="107"/>
        <end position="118"/>
    </location>
</feature>
<comment type="caution">
    <text evidence="5">The sequence shown here is derived from an EMBL/GenBank/DDBJ whole genome shotgun (WGS) entry which is preliminary data.</text>
</comment>
<dbReference type="Pfam" id="PF00588">
    <property type="entry name" value="SpoU_methylase"/>
    <property type="match status" value="1"/>
</dbReference>
<dbReference type="CDD" id="cd18095">
    <property type="entry name" value="SpoU-like_rRNA-MTase"/>
    <property type="match status" value="1"/>
</dbReference>
<dbReference type="SMART" id="SM00967">
    <property type="entry name" value="SpoU_sub_bind"/>
    <property type="match status" value="1"/>
</dbReference>
<evidence type="ECO:0000313" key="5">
    <source>
        <dbReference type="EMBL" id="MEQ5349019.1"/>
    </source>
</evidence>
<dbReference type="Gene3D" id="3.40.1280.10">
    <property type="match status" value="1"/>
</dbReference>
<feature type="domain" description="RNA 2-O ribose methyltransferase substrate binding" evidence="4">
    <location>
        <begin position="163"/>
        <end position="238"/>
    </location>
</feature>
<dbReference type="InterPro" id="IPR013123">
    <property type="entry name" value="SpoU_subst-bd"/>
</dbReference>
<sequence length="400" mass="44538">MNDSYEGKNGKVKVMYVRSEDNADNKPKKPSRRPENGRGDSRDNKRGDNRDDKNRDNRRGDNRDDKNRDNRRGDNRDDKNRDNRRGDNKFSRRDDRGAGKPSGRGASRNESKPSRDSEGGSFSPWKTVSRPAGEEAIKEHDGITGKSQIDPEQLRRQRLEETRIYGENACQAMFKNRPDAIVRAWFLQDVTPRFRDALKWMAANRKAYHVVEEEEMVKAARTDHHGGVCFLIKKRVGHDAETYLKDAPEHDCVLALEDVGNPHNVGAIMRSCAHFGVKGVISPDSAVLESGAAVRTAEGGAEYIQGIDADNFAQTLDKFKKAGYTLVATSSHKGSVPLSKAQLPAKMVLILGQEKDGLSENTLNQGDMSIYIGGTGHVESLNVSVASGVLLAEWWRQHQG</sequence>
<dbReference type="SUPFAM" id="SSF75217">
    <property type="entry name" value="alpha/beta knot"/>
    <property type="match status" value="1"/>
</dbReference>
<dbReference type="GO" id="GO:0032259">
    <property type="term" value="P:methylation"/>
    <property type="evidence" value="ECO:0007669"/>
    <property type="project" value="UniProtKB-KW"/>
</dbReference>
<protein>
    <submittedName>
        <fullName evidence="5">tRNA/rRNA methyltransferase</fullName>
        <ecNumber evidence="5">2.1.1.-</ecNumber>
    </submittedName>
</protein>
<dbReference type="EC" id="2.1.1.-" evidence="5"/>
<feature type="compositionally biased region" description="Basic and acidic residues" evidence="3">
    <location>
        <begin position="132"/>
        <end position="143"/>
    </location>
</feature>
<dbReference type="PANTHER" id="PTHR46429">
    <property type="entry name" value="23S RRNA (GUANOSINE-2'-O-)-METHYLTRANSFERASE RLMB"/>
    <property type="match status" value="1"/>
</dbReference>
<keyword evidence="2 5" id="KW-0808">Transferase</keyword>
<dbReference type="NCBIfam" id="NF008117">
    <property type="entry name" value="PRK10864.1"/>
    <property type="match status" value="1"/>
</dbReference>
<dbReference type="Proteomes" id="UP001436462">
    <property type="component" value="Unassembled WGS sequence"/>
</dbReference>
<reference evidence="5 6" key="1">
    <citation type="submission" date="2024-04" db="EMBL/GenBank/DDBJ databases">
        <title>Role of Flies in the Dissemination of Carbapenem-Resistant Enterobacteriaceae (CRE): An Epidemiological and Genomic Study in China.</title>
        <authorList>
            <person name="Kaichao C."/>
            <person name="Zhang R."/>
            <person name="Chen S."/>
        </authorList>
    </citation>
    <scope>NUCLEOTIDE SEQUENCE [LARGE SCALE GENOMIC DNA]</scope>
    <source>
        <strain evidence="6">fly-1011</strain>
    </source>
</reference>
<dbReference type="InterPro" id="IPR029028">
    <property type="entry name" value="Alpha/beta_knot_MTases"/>
</dbReference>
<dbReference type="RefSeq" id="WP_349419973.1">
    <property type="nucleotide sequence ID" value="NZ_JBEEWF010000007.1"/>
</dbReference>
<evidence type="ECO:0000259" key="4">
    <source>
        <dbReference type="SMART" id="SM00967"/>
    </source>
</evidence>
<proteinExistence type="predicted"/>
<dbReference type="PIRSF" id="PIRSF006280">
    <property type="entry name" value="YfiF_prd"/>
    <property type="match status" value="1"/>
</dbReference>
<dbReference type="InterPro" id="IPR029064">
    <property type="entry name" value="Ribosomal_eL30-like_sf"/>
</dbReference>
<dbReference type="GO" id="GO:0008168">
    <property type="term" value="F:methyltransferase activity"/>
    <property type="evidence" value="ECO:0007669"/>
    <property type="project" value="UniProtKB-KW"/>
</dbReference>
<dbReference type="InterPro" id="IPR004441">
    <property type="entry name" value="rRNA_MeTrfase_TrmH"/>
</dbReference>
<feature type="compositionally biased region" description="Basic and acidic residues" evidence="3">
    <location>
        <begin position="18"/>
        <end position="98"/>
    </location>
</feature>
<dbReference type="InterPro" id="IPR029026">
    <property type="entry name" value="tRNA_m1G_MTases_N"/>
</dbReference>
<accession>A0ABV1LBF4</accession>
<evidence type="ECO:0000313" key="6">
    <source>
        <dbReference type="Proteomes" id="UP001436462"/>
    </source>
</evidence>
<dbReference type="PANTHER" id="PTHR46429:SF2">
    <property type="entry name" value="TRNA_RRNA METHYLTRANSFERASE"/>
    <property type="match status" value="1"/>
</dbReference>
<evidence type="ECO:0000256" key="2">
    <source>
        <dbReference type="ARBA" id="ARBA00022679"/>
    </source>
</evidence>
<keyword evidence="1 5" id="KW-0489">Methyltransferase</keyword>
<evidence type="ECO:0000256" key="3">
    <source>
        <dbReference type="SAM" id="MobiDB-lite"/>
    </source>
</evidence>
<evidence type="ECO:0000256" key="1">
    <source>
        <dbReference type="ARBA" id="ARBA00022603"/>
    </source>
</evidence>
<dbReference type="Pfam" id="PF08032">
    <property type="entry name" value="SpoU_sub_bind"/>
    <property type="match status" value="1"/>
</dbReference>